<comment type="caution">
    <text evidence="2">The sequence shown here is derived from an EMBL/GenBank/DDBJ whole genome shotgun (WGS) entry which is preliminary data.</text>
</comment>
<sequence length="231" mass="25491">MFTLAHLNTPPPESIKSQVLQMVVDYLGDISPVSLTPNNPLYQLYQYVVGYEVHRYLDSMNGAQAGKPELIMALDANDPASLLGFALYLPYVNDPEACALIYLAVHAEHRRQGVGRAMVDAMVARYPHAEVACVASKVPYFQALGFQPLAARGPQVVMNTRSQASSGMVAVQDLEPIFQSQEVRQIHTYLVQQHGTKAMSDAEKSRDQLLDELAQQAIHLTQTSSTANRLH</sequence>
<dbReference type="RefSeq" id="WP_045162988.1">
    <property type="nucleotide sequence ID" value="NZ_JYHV01000029.1"/>
</dbReference>
<dbReference type="Proteomes" id="UP000032487">
    <property type="component" value="Unassembled WGS sequence"/>
</dbReference>
<proteinExistence type="predicted"/>
<evidence type="ECO:0000259" key="1">
    <source>
        <dbReference type="PROSITE" id="PS51186"/>
    </source>
</evidence>
<keyword evidence="2" id="KW-0808">Transferase</keyword>
<evidence type="ECO:0000313" key="3">
    <source>
        <dbReference type="Proteomes" id="UP000032487"/>
    </source>
</evidence>
<dbReference type="PATRIC" id="fig|316.101.peg.3726"/>
<gene>
    <name evidence="2" type="ORF">UF78_14850</name>
</gene>
<feature type="domain" description="N-acetyltransferase" evidence="1">
    <location>
        <begin position="28"/>
        <end position="175"/>
    </location>
</feature>
<dbReference type="InterPro" id="IPR000182">
    <property type="entry name" value="GNAT_dom"/>
</dbReference>
<name>A0A0D9AHA7_STUST</name>
<organism evidence="2 3">
    <name type="scientific">Stutzerimonas stutzeri</name>
    <name type="common">Pseudomonas stutzeri</name>
    <dbReference type="NCBI Taxonomy" id="316"/>
    <lineage>
        <taxon>Bacteria</taxon>
        <taxon>Pseudomonadati</taxon>
        <taxon>Pseudomonadota</taxon>
        <taxon>Gammaproteobacteria</taxon>
        <taxon>Pseudomonadales</taxon>
        <taxon>Pseudomonadaceae</taxon>
        <taxon>Stutzerimonas</taxon>
    </lineage>
</organism>
<reference evidence="2 3" key="1">
    <citation type="submission" date="2015-02" db="EMBL/GenBank/DDBJ databases">
        <title>Draft genome sequence of Pseudomonas stutzeri NT0128 isolated from wheat (Triticum turgidum) rhizosphere.</title>
        <authorList>
            <person name="Tovi N."/>
            <person name="Frenk S."/>
            <person name="Hadar Y."/>
            <person name="Minz D."/>
        </authorList>
    </citation>
    <scope>NUCLEOTIDE SEQUENCE [LARGE SCALE GENOMIC DNA]</scope>
    <source>
        <strain evidence="2 3">NT0128</strain>
    </source>
</reference>
<dbReference type="GO" id="GO:0016747">
    <property type="term" value="F:acyltransferase activity, transferring groups other than amino-acyl groups"/>
    <property type="evidence" value="ECO:0007669"/>
    <property type="project" value="InterPro"/>
</dbReference>
<dbReference type="OrthoDB" id="7003280at2"/>
<dbReference type="PROSITE" id="PS51186">
    <property type="entry name" value="GNAT"/>
    <property type="match status" value="1"/>
</dbReference>
<protein>
    <submittedName>
        <fullName evidence="2">GNAT family acetyltransferase</fullName>
    </submittedName>
</protein>
<dbReference type="CDD" id="cd04301">
    <property type="entry name" value="NAT_SF"/>
    <property type="match status" value="1"/>
</dbReference>
<dbReference type="Gene3D" id="3.40.630.30">
    <property type="match status" value="1"/>
</dbReference>
<dbReference type="SUPFAM" id="SSF55729">
    <property type="entry name" value="Acyl-CoA N-acyltransferases (Nat)"/>
    <property type="match status" value="1"/>
</dbReference>
<evidence type="ECO:0000313" key="2">
    <source>
        <dbReference type="EMBL" id="KJH80363.1"/>
    </source>
</evidence>
<dbReference type="InterPro" id="IPR016181">
    <property type="entry name" value="Acyl_CoA_acyltransferase"/>
</dbReference>
<accession>A0A0D9AHA7</accession>
<dbReference type="AlphaFoldDB" id="A0A0D9AHA7"/>
<dbReference type="EMBL" id="JYHV01000029">
    <property type="protein sequence ID" value="KJH80363.1"/>
    <property type="molecule type" value="Genomic_DNA"/>
</dbReference>
<dbReference type="Pfam" id="PF00583">
    <property type="entry name" value="Acetyltransf_1"/>
    <property type="match status" value="1"/>
</dbReference>